<proteinExistence type="predicted"/>
<accession>A0ABQ0X896</accession>
<reference evidence="1 2" key="1">
    <citation type="submission" date="2019-07" db="EMBL/GenBank/DDBJ databases">
        <title>Whole genome shotgun sequence of Kocuria flava NBRC 107626.</title>
        <authorList>
            <person name="Hosoyama A."/>
            <person name="Uohara A."/>
            <person name="Ohji S."/>
            <person name="Ichikawa N."/>
        </authorList>
    </citation>
    <scope>NUCLEOTIDE SEQUENCE [LARGE SCALE GENOMIC DNA]</scope>
    <source>
        <strain evidence="1 2">NBRC 107626</strain>
    </source>
</reference>
<name>A0ABQ0X896_9MICC</name>
<evidence type="ECO:0000313" key="1">
    <source>
        <dbReference type="EMBL" id="GEO93843.1"/>
    </source>
</evidence>
<dbReference type="RefSeq" id="WP_147050827.1">
    <property type="nucleotide sequence ID" value="NZ_BJZR01000213.1"/>
</dbReference>
<evidence type="ECO:0000313" key="2">
    <source>
        <dbReference type="Proteomes" id="UP000321155"/>
    </source>
</evidence>
<comment type="caution">
    <text evidence="1">The sequence shown here is derived from an EMBL/GenBank/DDBJ whole genome shotgun (WGS) entry which is preliminary data.</text>
</comment>
<dbReference type="Proteomes" id="UP000321155">
    <property type="component" value="Unassembled WGS sequence"/>
</dbReference>
<organism evidence="1 2">
    <name type="scientific">Kocuria flava</name>
    <dbReference type="NCBI Taxonomy" id="446860"/>
    <lineage>
        <taxon>Bacteria</taxon>
        <taxon>Bacillati</taxon>
        <taxon>Actinomycetota</taxon>
        <taxon>Actinomycetes</taxon>
        <taxon>Micrococcales</taxon>
        <taxon>Micrococcaceae</taxon>
        <taxon>Kocuria</taxon>
    </lineage>
</organism>
<dbReference type="EMBL" id="BJZR01000213">
    <property type="protein sequence ID" value="GEO93843.1"/>
    <property type="molecule type" value="Genomic_DNA"/>
</dbReference>
<gene>
    <name evidence="1" type="ORF">KFL01_31490</name>
</gene>
<protein>
    <submittedName>
        <fullName evidence="1">Uncharacterized protein</fullName>
    </submittedName>
</protein>
<sequence>MSKSPAPDRAPWNGSTVPAVRVYVLDGRPVLGLGGLSRTLYPDQARSLAAALNAAADGAEATAEIARTRLRAEAHPTPAGRVRVRIGSNALDLFEDQAFRLADRLADAAEQCRDVLSTGKSSP</sequence>
<keyword evidence="2" id="KW-1185">Reference proteome</keyword>